<dbReference type="EMBL" id="JARKIE010000109">
    <property type="protein sequence ID" value="KAJ7683369.1"/>
    <property type="molecule type" value="Genomic_DNA"/>
</dbReference>
<name>A0AAD7D7V3_MYCRO</name>
<dbReference type="CDD" id="cd09917">
    <property type="entry name" value="F-box_SF"/>
    <property type="match status" value="1"/>
</dbReference>
<reference evidence="1" key="1">
    <citation type="submission" date="2023-03" db="EMBL/GenBank/DDBJ databases">
        <title>Massive genome expansion in bonnet fungi (Mycena s.s.) driven by repeated elements and novel gene families across ecological guilds.</title>
        <authorList>
            <consortium name="Lawrence Berkeley National Laboratory"/>
            <person name="Harder C.B."/>
            <person name="Miyauchi S."/>
            <person name="Viragh M."/>
            <person name="Kuo A."/>
            <person name="Thoen E."/>
            <person name="Andreopoulos B."/>
            <person name="Lu D."/>
            <person name="Skrede I."/>
            <person name="Drula E."/>
            <person name="Henrissat B."/>
            <person name="Morin E."/>
            <person name="Kohler A."/>
            <person name="Barry K."/>
            <person name="LaButti K."/>
            <person name="Morin E."/>
            <person name="Salamov A."/>
            <person name="Lipzen A."/>
            <person name="Mereny Z."/>
            <person name="Hegedus B."/>
            <person name="Baldrian P."/>
            <person name="Stursova M."/>
            <person name="Weitz H."/>
            <person name="Taylor A."/>
            <person name="Grigoriev I.V."/>
            <person name="Nagy L.G."/>
            <person name="Martin F."/>
            <person name="Kauserud H."/>
        </authorList>
    </citation>
    <scope>NUCLEOTIDE SEQUENCE</scope>
    <source>
        <strain evidence="1">CBHHK067</strain>
    </source>
</reference>
<proteinExistence type="predicted"/>
<evidence type="ECO:0000313" key="1">
    <source>
        <dbReference type="EMBL" id="KAJ7683369.1"/>
    </source>
</evidence>
<evidence type="ECO:0008006" key="3">
    <source>
        <dbReference type="Google" id="ProtNLM"/>
    </source>
</evidence>
<gene>
    <name evidence="1" type="ORF">B0H17DRAFT_1205227</name>
</gene>
<dbReference type="AlphaFoldDB" id="A0AAD7D7V3"/>
<protein>
    <recommendedName>
        <fullName evidence="3">F-box domain-containing protein</fullName>
    </recommendedName>
</protein>
<keyword evidence="2" id="KW-1185">Reference proteome</keyword>
<accession>A0AAD7D7V3</accession>
<sequence>MFSTSPLDVILVILRYMTIRDALALFATCRRMQRANCRSFWVYVNIDIDKLPSAPGRPSIDYSTCTTAALRARATKALLIHEAWRRLGHAPRIVHTILISSRYHIRRLVPVPWSRFILLLAIKDILVQDWLSGNTSRVPLPNYPGIILRSVRVVWIESIASNVLIAHLMATGSPQKLIFFSLDLDSGLASHLIDVDAPDGLVHLELQGSHLAALCHAAGPVVRIYNFEINFAPEVSVFPGLVLRISTQVCAEPIPVFVSEPGYMNQDRVARSSFLILNSHRFLIAGRTGISIFEIPVDAHVLTEEVPPIWSYTYTERDTLASPQLGPILDDGNGKILLSIPSGNYLRFITIPPSSKEYQLTERLLIHQIPAFVDIAAGFRVGRGGHAPILKPDGRLYAPAYGIDRA</sequence>
<comment type="caution">
    <text evidence="1">The sequence shown here is derived from an EMBL/GenBank/DDBJ whole genome shotgun (WGS) entry which is preliminary data.</text>
</comment>
<evidence type="ECO:0000313" key="2">
    <source>
        <dbReference type="Proteomes" id="UP001221757"/>
    </source>
</evidence>
<organism evidence="1 2">
    <name type="scientific">Mycena rosella</name>
    <name type="common">Pink bonnet</name>
    <name type="synonym">Agaricus rosellus</name>
    <dbReference type="NCBI Taxonomy" id="1033263"/>
    <lineage>
        <taxon>Eukaryota</taxon>
        <taxon>Fungi</taxon>
        <taxon>Dikarya</taxon>
        <taxon>Basidiomycota</taxon>
        <taxon>Agaricomycotina</taxon>
        <taxon>Agaricomycetes</taxon>
        <taxon>Agaricomycetidae</taxon>
        <taxon>Agaricales</taxon>
        <taxon>Marasmiineae</taxon>
        <taxon>Mycenaceae</taxon>
        <taxon>Mycena</taxon>
    </lineage>
</organism>
<dbReference type="Proteomes" id="UP001221757">
    <property type="component" value="Unassembled WGS sequence"/>
</dbReference>